<keyword evidence="5" id="KW-1185">Reference proteome</keyword>
<proteinExistence type="predicted"/>
<feature type="signal peptide" evidence="3">
    <location>
        <begin position="1"/>
        <end position="25"/>
    </location>
</feature>
<evidence type="ECO:0000313" key="5">
    <source>
        <dbReference type="Proteomes" id="UP000799779"/>
    </source>
</evidence>
<gene>
    <name evidence="4" type="ORF">P154DRAFT_524191</name>
</gene>
<keyword evidence="2" id="KW-0472">Membrane</keyword>
<evidence type="ECO:0000256" key="3">
    <source>
        <dbReference type="SAM" id="SignalP"/>
    </source>
</evidence>
<dbReference type="OrthoDB" id="5215637at2759"/>
<dbReference type="Proteomes" id="UP000799779">
    <property type="component" value="Unassembled WGS sequence"/>
</dbReference>
<sequence>MTKSTKLPPMRHLLPLLLFVTAASSTTCYLPNGQPVTAASHKPCSNDKADPMHTICCADGDSVGKEGICEHRNDREEVSWYRGSCTEAEWGSGKCALVCNEPYAYELEQIAVHLCTDSPGKREWCCGSDSSCCDGGAQIIKLRALTSATTSSPATTATTLGIKTSSIISSSTSSPKTTNSQTQTSGDALHFELGLGLGLGAFFAIAIAIAVLVYIRQSRAQKRHLAKKHSREKGKGKVSELVLLGHENENEHVRDEERGADELPEWTSHWQGGRHG</sequence>
<protein>
    <recommendedName>
        <fullName evidence="6">Mid2 domain-containing protein</fullName>
    </recommendedName>
</protein>
<dbReference type="AlphaFoldDB" id="A0A6A5WGG6"/>
<evidence type="ECO:0000256" key="2">
    <source>
        <dbReference type="SAM" id="Phobius"/>
    </source>
</evidence>
<evidence type="ECO:0000313" key="4">
    <source>
        <dbReference type="EMBL" id="KAF1998275.1"/>
    </source>
</evidence>
<feature type="chain" id="PRO_5025640598" description="Mid2 domain-containing protein" evidence="3">
    <location>
        <begin position="26"/>
        <end position="276"/>
    </location>
</feature>
<reference evidence="4" key="1">
    <citation type="journal article" date="2020" name="Stud. Mycol.">
        <title>101 Dothideomycetes genomes: a test case for predicting lifestyles and emergence of pathogens.</title>
        <authorList>
            <person name="Haridas S."/>
            <person name="Albert R."/>
            <person name="Binder M."/>
            <person name="Bloem J."/>
            <person name="Labutti K."/>
            <person name="Salamov A."/>
            <person name="Andreopoulos B."/>
            <person name="Baker S."/>
            <person name="Barry K."/>
            <person name="Bills G."/>
            <person name="Bluhm B."/>
            <person name="Cannon C."/>
            <person name="Castanera R."/>
            <person name="Culley D."/>
            <person name="Daum C."/>
            <person name="Ezra D."/>
            <person name="Gonzalez J."/>
            <person name="Henrissat B."/>
            <person name="Kuo A."/>
            <person name="Liang C."/>
            <person name="Lipzen A."/>
            <person name="Lutzoni F."/>
            <person name="Magnuson J."/>
            <person name="Mondo S."/>
            <person name="Nolan M."/>
            <person name="Ohm R."/>
            <person name="Pangilinan J."/>
            <person name="Park H.-J."/>
            <person name="Ramirez L."/>
            <person name="Alfaro M."/>
            <person name="Sun H."/>
            <person name="Tritt A."/>
            <person name="Yoshinaga Y."/>
            <person name="Zwiers L.-H."/>
            <person name="Turgeon B."/>
            <person name="Goodwin S."/>
            <person name="Spatafora J."/>
            <person name="Crous P."/>
            <person name="Grigoriev I."/>
        </authorList>
    </citation>
    <scope>NUCLEOTIDE SEQUENCE</scope>
    <source>
        <strain evidence="4">CBS 123094</strain>
    </source>
</reference>
<feature type="region of interest" description="Disordered" evidence="1">
    <location>
        <begin position="251"/>
        <end position="276"/>
    </location>
</feature>
<keyword evidence="3" id="KW-0732">Signal</keyword>
<accession>A0A6A5WGG6</accession>
<evidence type="ECO:0008006" key="6">
    <source>
        <dbReference type="Google" id="ProtNLM"/>
    </source>
</evidence>
<dbReference type="EMBL" id="ML977605">
    <property type="protein sequence ID" value="KAF1998275.1"/>
    <property type="molecule type" value="Genomic_DNA"/>
</dbReference>
<keyword evidence="2" id="KW-0812">Transmembrane</keyword>
<feature type="transmembrane region" description="Helical" evidence="2">
    <location>
        <begin position="193"/>
        <end position="215"/>
    </location>
</feature>
<feature type="compositionally biased region" description="Basic and acidic residues" evidence="1">
    <location>
        <begin position="251"/>
        <end position="261"/>
    </location>
</feature>
<keyword evidence="2" id="KW-1133">Transmembrane helix</keyword>
<evidence type="ECO:0000256" key="1">
    <source>
        <dbReference type="SAM" id="MobiDB-lite"/>
    </source>
</evidence>
<organism evidence="4 5">
    <name type="scientific">Amniculicola lignicola CBS 123094</name>
    <dbReference type="NCBI Taxonomy" id="1392246"/>
    <lineage>
        <taxon>Eukaryota</taxon>
        <taxon>Fungi</taxon>
        <taxon>Dikarya</taxon>
        <taxon>Ascomycota</taxon>
        <taxon>Pezizomycotina</taxon>
        <taxon>Dothideomycetes</taxon>
        <taxon>Pleosporomycetidae</taxon>
        <taxon>Pleosporales</taxon>
        <taxon>Amniculicolaceae</taxon>
        <taxon>Amniculicola</taxon>
    </lineage>
</organism>
<name>A0A6A5WGG6_9PLEO</name>